<sequence>MRSSFYTGPIQMQLQLLLILKSPHLVRIIWECSQQDTAERPLALLASAVRSGQFSGERQVRLISLGLGKSDFQLLDFQCLLESLTGLKELDLNRTNFNRSSWNAMRERGPQLRRMLTVLNLGDCSQMDGALVHEILCEMPSLEIFKADHVMEDNLIQDPRPWACEELRELSVALVDDRRRVGVENEEQRWPQSRLVRQLSALHQLQVLDFQMGNNRLLRDEEILPIKLTLGNGGCLDQLRSLRWMRCFWAPGYSQQINWGEAEVQWVMKHWIRLQKWANVFEDYDEDPLTMAYLNE</sequence>
<reference evidence="1" key="1">
    <citation type="submission" date="2021-11" db="EMBL/GenBank/DDBJ databases">
        <authorList>
            <person name="Herlambang A."/>
            <person name="Guo Y."/>
            <person name="Takashima Y."/>
            <person name="Nishizawa T."/>
        </authorList>
    </citation>
    <scope>NUCLEOTIDE SEQUENCE</scope>
    <source>
        <strain evidence="1">E1425</strain>
    </source>
</reference>
<organism evidence="1 2">
    <name type="scientific">Entomortierella parvispora</name>
    <dbReference type="NCBI Taxonomy" id="205924"/>
    <lineage>
        <taxon>Eukaryota</taxon>
        <taxon>Fungi</taxon>
        <taxon>Fungi incertae sedis</taxon>
        <taxon>Mucoromycota</taxon>
        <taxon>Mortierellomycotina</taxon>
        <taxon>Mortierellomycetes</taxon>
        <taxon>Mortierellales</taxon>
        <taxon>Mortierellaceae</taxon>
        <taxon>Entomortierella</taxon>
    </lineage>
</organism>
<dbReference type="InterPro" id="IPR032675">
    <property type="entry name" value="LRR_dom_sf"/>
</dbReference>
<dbReference type="SUPFAM" id="SSF52047">
    <property type="entry name" value="RNI-like"/>
    <property type="match status" value="1"/>
</dbReference>
<dbReference type="EMBL" id="BQFW01000012">
    <property type="protein sequence ID" value="GJJ76109.1"/>
    <property type="molecule type" value="Genomic_DNA"/>
</dbReference>
<accession>A0A9P3HG65</accession>
<dbReference type="AlphaFoldDB" id="A0A9P3HG65"/>
<protein>
    <submittedName>
        <fullName evidence="1">Uncharacterized protein</fullName>
    </submittedName>
</protein>
<dbReference type="Proteomes" id="UP000827284">
    <property type="component" value="Unassembled WGS sequence"/>
</dbReference>
<evidence type="ECO:0000313" key="2">
    <source>
        <dbReference type="Proteomes" id="UP000827284"/>
    </source>
</evidence>
<proteinExistence type="predicted"/>
<comment type="caution">
    <text evidence="1">The sequence shown here is derived from an EMBL/GenBank/DDBJ whole genome shotgun (WGS) entry which is preliminary data.</text>
</comment>
<keyword evidence="2" id="KW-1185">Reference proteome</keyword>
<name>A0A9P3HG65_9FUNG</name>
<gene>
    <name evidence="1" type="ORF">EMPS_08468</name>
</gene>
<reference evidence="1" key="2">
    <citation type="journal article" date="2022" name="Microbiol. Resour. Announc.">
        <title>Whole-Genome Sequence of Entomortierella parvispora E1425, a Mucoromycotan Fungus Associated with Burkholderiaceae-Related Endosymbiotic Bacteria.</title>
        <authorList>
            <person name="Herlambang A."/>
            <person name="Guo Y."/>
            <person name="Takashima Y."/>
            <person name="Narisawa K."/>
            <person name="Ohta H."/>
            <person name="Nishizawa T."/>
        </authorList>
    </citation>
    <scope>NUCLEOTIDE SEQUENCE</scope>
    <source>
        <strain evidence="1">E1425</strain>
    </source>
</reference>
<dbReference type="OrthoDB" id="2396317at2759"/>
<dbReference type="Gene3D" id="3.80.10.10">
    <property type="entry name" value="Ribonuclease Inhibitor"/>
    <property type="match status" value="1"/>
</dbReference>
<evidence type="ECO:0000313" key="1">
    <source>
        <dbReference type="EMBL" id="GJJ76109.1"/>
    </source>
</evidence>